<dbReference type="STRING" id="1005944.SAMN05192576_4113"/>
<feature type="chain" id="PRO_5011638563" evidence="1">
    <location>
        <begin position="25"/>
        <end position="340"/>
    </location>
</feature>
<dbReference type="SUPFAM" id="SSF53649">
    <property type="entry name" value="Alkaline phosphatase-like"/>
    <property type="match status" value="1"/>
</dbReference>
<dbReference type="GO" id="GO:0016787">
    <property type="term" value="F:hydrolase activity"/>
    <property type="evidence" value="ECO:0007669"/>
    <property type="project" value="UniProtKB-ARBA"/>
</dbReference>
<keyword evidence="3" id="KW-1185">Reference proteome</keyword>
<protein>
    <submittedName>
        <fullName evidence="2">Type I phosphodiesterase / nucleotide pyrophosphatase</fullName>
    </submittedName>
</protein>
<dbReference type="InterPro" id="IPR017850">
    <property type="entry name" value="Alkaline_phosphatase_core_sf"/>
</dbReference>
<dbReference type="Proteomes" id="UP000199004">
    <property type="component" value="Unassembled WGS sequence"/>
</dbReference>
<dbReference type="Pfam" id="PF01663">
    <property type="entry name" value="Phosphodiest"/>
    <property type="match status" value="1"/>
</dbReference>
<dbReference type="Gene3D" id="3.40.720.10">
    <property type="entry name" value="Alkaline Phosphatase, subunit A"/>
    <property type="match status" value="1"/>
</dbReference>
<organism evidence="2 3">
    <name type="scientific">Nocardioides szechwanensis</name>
    <dbReference type="NCBI Taxonomy" id="1005944"/>
    <lineage>
        <taxon>Bacteria</taxon>
        <taxon>Bacillati</taxon>
        <taxon>Actinomycetota</taxon>
        <taxon>Actinomycetes</taxon>
        <taxon>Propionibacteriales</taxon>
        <taxon>Nocardioidaceae</taxon>
        <taxon>Nocardioides</taxon>
    </lineage>
</organism>
<dbReference type="EMBL" id="FNIC01000009">
    <property type="protein sequence ID" value="SDO49265.1"/>
    <property type="molecule type" value="Genomic_DNA"/>
</dbReference>
<accession>A0A1H0JZU0</accession>
<dbReference type="OrthoDB" id="279982at2"/>
<evidence type="ECO:0000256" key="1">
    <source>
        <dbReference type="SAM" id="SignalP"/>
    </source>
</evidence>
<proteinExistence type="predicted"/>
<dbReference type="AlphaFoldDB" id="A0A1H0JZU0"/>
<dbReference type="PANTHER" id="PTHR10151:SF120">
    <property type="entry name" value="BIS(5'-ADENOSYL)-TRIPHOSPHATASE"/>
    <property type="match status" value="1"/>
</dbReference>
<name>A0A1H0JZU0_9ACTN</name>
<sequence>MTLRSRAVATLCLIPLLTVASATAAPPAPPVSPDPAGRAETTPRVLAISVDALNPQAMTKLGRDALPHLWRLVDEGAATLNARSQYELTKTLPNHTSMLTGRRINAAKGGHGVTWNTDRPGTTVQKAAGHGVASVYTVVHADGGTTAFFGTKPKFSIFERSWDAGIDRIVLHDEQDLRVVKAVRADLLTQHRAFTFLHLGVADRTGHDHGFMSPAYLDAVRRVDALVGKLLAAIDNHDELGDLVIVLTADHGGVGPSHYQVNELGDMRVPFMAWGPGVEHGDLYAMNPSYENPGRTRPDLAGRQPVRNGDVANLVTDLLGLGPVPGSRFNATQQLRVLTD</sequence>
<feature type="signal peptide" evidence="1">
    <location>
        <begin position="1"/>
        <end position="24"/>
    </location>
</feature>
<evidence type="ECO:0000313" key="3">
    <source>
        <dbReference type="Proteomes" id="UP000199004"/>
    </source>
</evidence>
<keyword evidence="1" id="KW-0732">Signal</keyword>
<gene>
    <name evidence="2" type="ORF">SAMN05192576_4113</name>
</gene>
<dbReference type="RefSeq" id="WP_091026680.1">
    <property type="nucleotide sequence ID" value="NZ_BKAE01000014.1"/>
</dbReference>
<reference evidence="2 3" key="1">
    <citation type="submission" date="2016-10" db="EMBL/GenBank/DDBJ databases">
        <authorList>
            <person name="de Groot N.N."/>
        </authorList>
    </citation>
    <scope>NUCLEOTIDE SEQUENCE [LARGE SCALE GENOMIC DNA]</scope>
    <source>
        <strain evidence="2 3">CGMCC 1.11147</strain>
    </source>
</reference>
<dbReference type="InterPro" id="IPR002591">
    <property type="entry name" value="Phosphodiest/P_Trfase"/>
</dbReference>
<evidence type="ECO:0000313" key="2">
    <source>
        <dbReference type="EMBL" id="SDO49265.1"/>
    </source>
</evidence>
<dbReference type="PANTHER" id="PTHR10151">
    <property type="entry name" value="ECTONUCLEOTIDE PYROPHOSPHATASE/PHOSPHODIESTERASE"/>
    <property type="match status" value="1"/>
</dbReference>